<evidence type="ECO:0000256" key="1">
    <source>
        <dbReference type="SAM" id="Phobius"/>
    </source>
</evidence>
<dbReference type="STRING" id="1802726.A3B07_00465"/>
<sequence>MFFSKYFSAALALASIIFFSGTLVAVAANTMDIPYTALAPLPLGEGGTMLKTYTISTYLSGMFKLIIALGAAFAVLMGITGGIQYVASGIAPAARKGAKERITNALLGLVIILTSYLILNTIDPKLVAFNFGLPPIEGTRAVALTPLELLGFGTTSERWCVPPQTGTAWPSDAYERGVLYKKNILVNKANCTAVGASGCTSVCGLKPDVIDALGELKKNCDNKMGKMCAVWVTGATEHWLHKSHNNNRNVDLGMSQTFDAYVRKSIYLGTGHSCGIYSAPHWSVDSHIFVDEGDHWHTCF</sequence>
<keyword evidence="1" id="KW-0472">Membrane</keyword>
<keyword evidence="1" id="KW-1133">Transmembrane helix</keyword>
<organism evidence="3 4">
    <name type="scientific">Candidatus Yonathbacteria bacterium RIFCSPLOWO2_01_FULL_43_27</name>
    <dbReference type="NCBI Taxonomy" id="1802726"/>
    <lineage>
        <taxon>Bacteria</taxon>
        <taxon>Candidatus Yonathiibacteriota</taxon>
    </lineage>
</organism>
<evidence type="ECO:0000313" key="3">
    <source>
        <dbReference type="EMBL" id="OHA83226.1"/>
    </source>
</evidence>
<feature type="transmembrane region" description="Helical" evidence="1">
    <location>
        <begin position="65"/>
        <end position="90"/>
    </location>
</feature>
<feature type="chain" id="PRO_5009584421" evidence="2">
    <location>
        <begin position="28"/>
        <end position="300"/>
    </location>
</feature>
<keyword evidence="2" id="KW-0732">Signal</keyword>
<proteinExistence type="predicted"/>
<dbReference type="AlphaFoldDB" id="A0A1G2SDV2"/>
<feature type="signal peptide" evidence="2">
    <location>
        <begin position="1"/>
        <end position="27"/>
    </location>
</feature>
<feature type="transmembrane region" description="Helical" evidence="1">
    <location>
        <begin position="102"/>
        <end position="119"/>
    </location>
</feature>
<accession>A0A1G2SDV2</accession>
<reference evidence="3 4" key="1">
    <citation type="journal article" date="2016" name="Nat. Commun.">
        <title>Thousands of microbial genomes shed light on interconnected biogeochemical processes in an aquifer system.</title>
        <authorList>
            <person name="Anantharaman K."/>
            <person name="Brown C.T."/>
            <person name="Hug L.A."/>
            <person name="Sharon I."/>
            <person name="Castelle C.J."/>
            <person name="Probst A.J."/>
            <person name="Thomas B.C."/>
            <person name="Singh A."/>
            <person name="Wilkins M.J."/>
            <person name="Karaoz U."/>
            <person name="Brodie E.L."/>
            <person name="Williams K.H."/>
            <person name="Hubbard S.S."/>
            <person name="Banfield J.F."/>
        </authorList>
    </citation>
    <scope>NUCLEOTIDE SEQUENCE [LARGE SCALE GENOMIC DNA]</scope>
</reference>
<dbReference type="EMBL" id="MHUV01000001">
    <property type="protein sequence ID" value="OHA83226.1"/>
    <property type="molecule type" value="Genomic_DNA"/>
</dbReference>
<dbReference type="InterPro" id="IPR043993">
    <property type="entry name" value="T4SS_pilin"/>
</dbReference>
<gene>
    <name evidence="3" type="ORF">A3B07_00465</name>
</gene>
<dbReference type="Proteomes" id="UP000178817">
    <property type="component" value="Unassembled WGS sequence"/>
</dbReference>
<name>A0A1G2SDV2_9BACT</name>
<dbReference type="Pfam" id="PF18895">
    <property type="entry name" value="T4SS_pilin"/>
    <property type="match status" value="1"/>
</dbReference>
<comment type="caution">
    <text evidence="3">The sequence shown here is derived from an EMBL/GenBank/DDBJ whole genome shotgun (WGS) entry which is preliminary data.</text>
</comment>
<protein>
    <submittedName>
        <fullName evidence="3">Uncharacterized protein</fullName>
    </submittedName>
</protein>
<evidence type="ECO:0000256" key="2">
    <source>
        <dbReference type="SAM" id="SignalP"/>
    </source>
</evidence>
<keyword evidence="1" id="KW-0812">Transmembrane</keyword>
<evidence type="ECO:0000313" key="4">
    <source>
        <dbReference type="Proteomes" id="UP000178817"/>
    </source>
</evidence>